<dbReference type="AlphaFoldDB" id="A0A6A6BHB5"/>
<dbReference type="RefSeq" id="XP_033399251.1">
    <property type="nucleotide sequence ID" value="XM_033535999.1"/>
</dbReference>
<protein>
    <submittedName>
        <fullName evidence="1">Uncharacterized protein</fullName>
    </submittedName>
</protein>
<gene>
    <name evidence="1" type="ORF">K452DRAFT_198784</name>
</gene>
<dbReference type="PANTHER" id="PTHR24148:SF64">
    <property type="entry name" value="HETEROKARYON INCOMPATIBILITY DOMAIN-CONTAINING PROTEIN"/>
    <property type="match status" value="1"/>
</dbReference>
<sequence>HSMYKPMMKTKEDYFGVCPGHTLPGDRIAILLGGSVPFVLRPYREYYVIVGECYVHGIMDGEA</sequence>
<reference evidence="1" key="1">
    <citation type="journal article" date="2020" name="Stud. Mycol.">
        <title>101 Dothideomycetes genomes: a test case for predicting lifestyles and emergence of pathogens.</title>
        <authorList>
            <person name="Haridas S."/>
            <person name="Albert R."/>
            <person name="Binder M."/>
            <person name="Bloem J."/>
            <person name="Labutti K."/>
            <person name="Salamov A."/>
            <person name="Andreopoulos B."/>
            <person name="Baker S."/>
            <person name="Barry K."/>
            <person name="Bills G."/>
            <person name="Bluhm B."/>
            <person name="Cannon C."/>
            <person name="Castanera R."/>
            <person name="Culley D."/>
            <person name="Daum C."/>
            <person name="Ezra D."/>
            <person name="Gonzalez J."/>
            <person name="Henrissat B."/>
            <person name="Kuo A."/>
            <person name="Liang C."/>
            <person name="Lipzen A."/>
            <person name="Lutzoni F."/>
            <person name="Magnuson J."/>
            <person name="Mondo S."/>
            <person name="Nolan M."/>
            <person name="Ohm R."/>
            <person name="Pangilinan J."/>
            <person name="Park H.-J."/>
            <person name="Ramirez L."/>
            <person name="Alfaro M."/>
            <person name="Sun H."/>
            <person name="Tritt A."/>
            <person name="Yoshinaga Y."/>
            <person name="Zwiers L.-H."/>
            <person name="Turgeon B."/>
            <person name="Goodwin S."/>
            <person name="Spatafora J."/>
            <person name="Crous P."/>
            <person name="Grigoriev I."/>
        </authorList>
    </citation>
    <scope>NUCLEOTIDE SEQUENCE</scope>
    <source>
        <strain evidence="1">CBS 121167</strain>
    </source>
</reference>
<organism evidence="1 2">
    <name type="scientific">Aplosporella prunicola CBS 121167</name>
    <dbReference type="NCBI Taxonomy" id="1176127"/>
    <lineage>
        <taxon>Eukaryota</taxon>
        <taxon>Fungi</taxon>
        <taxon>Dikarya</taxon>
        <taxon>Ascomycota</taxon>
        <taxon>Pezizomycotina</taxon>
        <taxon>Dothideomycetes</taxon>
        <taxon>Dothideomycetes incertae sedis</taxon>
        <taxon>Botryosphaeriales</taxon>
        <taxon>Aplosporellaceae</taxon>
        <taxon>Aplosporella</taxon>
    </lineage>
</organism>
<dbReference type="Pfam" id="PF26639">
    <property type="entry name" value="Het-6_barrel"/>
    <property type="match status" value="1"/>
</dbReference>
<dbReference type="EMBL" id="ML995481">
    <property type="protein sequence ID" value="KAF2143539.1"/>
    <property type="molecule type" value="Genomic_DNA"/>
</dbReference>
<proteinExistence type="predicted"/>
<feature type="non-terminal residue" evidence="1">
    <location>
        <position position="1"/>
    </location>
</feature>
<dbReference type="PANTHER" id="PTHR24148">
    <property type="entry name" value="ANKYRIN REPEAT DOMAIN-CONTAINING PROTEIN 39 HOMOLOG-RELATED"/>
    <property type="match status" value="1"/>
</dbReference>
<dbReference type="OrthoDB" id="2157530at2759"/>
<feature type="non-terminal residue" evidence="1">
    <location>
        <position position="63"/>
    </location>
</feature>
<name>A0A6A6BHB5_9PEZI</name>
<evidence type="ECO:0000313" key="2">
    <source>
        <dbReference type="Proteomes" id="UP000799438"/>
    </source>
</evidence>
<dbReference type="GeneID" id="54293495"/>
<keyword evidence="2" id="KW-1185">Reference proteome</keyword>
<dbReference type="InterPro" id="IPR052895">
    <property type="entry name" value="HetReg/Transcr_Mod"/>
</dbReference>
<evidence type="ECO:0000313" key="1">
    <source>
        <dbReference type="EMBL" id="KAF2143539.1"/>
    </source>
</evidence>
<accession>A0A6A6BHB5</accession>
<dbReference type="Proteomes" id="UP000799438">
    <property type="component" value="Unassembled WGS sequence"/>
</dbReference>